<feature type="domain" description="Post-SET" evidence="9">
    <location>
        <begin position="315"/>
        <end position="330"/>
    </location>
</feature>
<dbReference type="Pfam" id="PF00856">
    <property type="entry name" value="SET"/>
    <property type="match status" value="1"/>
</dbReference>
<dbReference type="Proteomes" id="UP000008810">
    <property type="component" value="Chromosome 3"/>
</dbReference>
<dbReference type="InterPro" id="IPR006560">
    <property type="entry name" value="AWS_dom"/>
</dbReference>
<evidence type="ECO:0000256" key="3">
    <source>
        <dbReference type="ARBA" id="ARBA00022454"/>
    </source>
</evidence>
<dbReference type="FunFam" id="2.170.270.10:FF:000043">
    <property type="entry name" value="Histone-lysine N-methyltransferase"/>
    <property type="match status" value="1"/>
</dbReference>
<dbReference type="GO" id="GO:0006355">
    <property type="term" value="P:regulation of DNA-templated transcription"/>
    <property type="evidence" value="ECO:0000318"/>
    <property type="project" value="GO_Central"/>
</dbReference>
<keyword evidence="5" id="KW-0808">Transferase</keyword>
<dbReference type="RefSeq" id="XP_010235159.2">
    <property type="nucleotide sequence ID" value="XM_010236857.3"/>
</dbReference>
<name>A0A0Q3ID66_BRADI</name>
<dbReference type="ExpressionAtlas" id="A0A0Q3ID66">
    <property type="expression patterns" value="baseline"/>
</dbReference>
<dbReference type="GO" id="GO:0032259">
    <property type="term" value="P:methylation"/>
    <property type="evidence" value="ECO:0007669"/>
    <property type="project" value="UniProtKB-KW"/>
</dbReference>
<keyword evidence="13" id="KW-1185">Reference proteome</keyword>
<organism evidence="11">
    <name type="scientific">Brachypodium distachyon</name>
    <name type="common">Purple false brome</name>
    <name type="synonym">Trachynia distachya</name>
    <dbReference type="NCBI Taxonomy" id="15368"/>
    <lineage>
        <taxon>Eukaryota</taxon>
        <taxon>Viridiplantae</taxon>
        <taxon>Streptophyta</taxon>
        <taxon>Embryophyta</taxon>
        <taxon>Tracheophyta</taxon>
        <taxon>Spermatophyta</taxon>
        <taxon>Magnoliopsida</taxon>
        <taxon>Liliopsida</taxon>
        <taxon>Poales</taxon>
        <taxon>Poaceae</taxon>
        <taxon>BOP clade</taxon>
        <taxon>Pooideae</taxon>
        <taxon>Stipodae</taxon>
        <taxon>Brachypodieae</taxon>
        <taxon>Brachypodium</taxon>
    </lineage>
</organism>
<dbReference type="InterPro" id="IPR025787">
    <property type="entry name" value="Hist-Lys_N-MeTrfase_SET2_plant"/>
</dbReference>
<dbReference type="PANTHER" id="PTHR22884">
    <property type="entry name" value="SET DOMAIN PROTEINS"/>
    <property type="match status" value="1"/>
</dbReference>
<dbReference type="InterPro" id="IPR050777">
    <property type="entry name" value="SET2_Histone-Lys_MeTrsfase"/>
</dbReference>
<dbReference type="PROSITE" id="PS51578">
    <property type="entry name" value="SAM_MT43_SET2_2"/>
    <property type="match status" value="1"/>
</dbReference>
<accession>A0A0Q3ID66</accession>
<dbReference type="GO" id="GO:0046975">
    <property type="term" value="F:histone H3K36 methyltransferase activity"/>
    <property type="evidence" value="ECO:0000318"/>
    <property type="project" value="GO_Central"/>
</dbReference>
<dbReference type="PROSITE" id="PS50280">
    <property type="entry name" value="SET"/>
    <property type="match status" value="1"/>
</dbReference>
<protein>
    <recommendedName>
        <fullName evidence="14">SET domain-containing protein</fullName>
    </recommendedName>
</protein>
<reference evidence="11" key="2">
    <citation type="submission" date="2017-06" db="EMBL/GenBank/DDBJ databases">
        <title>WGS assembly of Brachypodium distachyon.</title>
        <authorList>
            <consortium name="The International Brachypodium Initiative"/>
            <person name="Lucas S."/>
            <person name="Harmon-Smith M."/>
            <person name="Lail K."/>
            <person name="Tice H."/>
            <person name="Grimwood J."/>
            <person name="Bruce D."/>
            <person name="Barry K."/>
            <person name="Shu S."/>
            <person name="Lindquist E."/>
            <person name="Wang M."/>
            <person name="Pitluck S."/>
            <person name="Vogel J.P."/>
            <person name="Garvin D.F."/>
            <person name="Mockler T.C."/>
            <person name="Schmutz J."/>
            <person name="Rokhsar D."/>
            <person name="Bevan M.W."/>
        </authorList>
    </citation>
    <scope>NUCLEOTIDE SEQUENCE</scope>
    <source>
        <strain evidence="11">Bd21</strain>
    </source>
</reference>
<evidence type="ECO:0000256" key="1">
    <source>
        <dbReference type="ARBA" id="ARBA00004123"/>
    </source>
</evidence>
<feature type="domain" description="SET" evidence="8">
    <location>
        <begin position="191"/>
        <end position="308"/>
    </location>
</feature>
<dbReference type="STRING" id="15368.A0A0Q3ID66"/>
<dbReference type="OrthoDB" id="422362at2759"/>
<dbReference type="EnsemblPlants" id="KQJ98371">
    <property type="protein sequence ID" value="KQJ98371"/>
    <property type="gene ID" value="BRADI_3g36788v3"/>
</dbReference>
<dbReference type="Gramene" id="KQJ98371">
    <property type="protein sequence ID" value="KQJ98371"/>
    <property type="gene ID" value="BRADI_3g36788v3"/>
</dbReference>
<evidence type="ECO:0000259" key="9">
    <source>
        <dbReference type="PROSITE" id="PS50868"/>
    </source>
</evidence>
<dbReference type="SMART" id="SM00570">
    <property type="entry name" value="AWS"/>
    <property type="match status" value="1"/>
</dbReference>
<dbReference type="KEGG" id="bdi:100839831"/>
<dbReference type="InterPro" id="IPR003616">
    <property type="entry name" value="Post-SET_dom"/>
</dbReference>
<evidence type="ECO:0000313" key="12">
    <source>
        <dbReference type="EnsemblPlants" id="KQJ98371"/>
    </source>
</evidence>
<feature type="domain" description="AWS" evidence="10">
    <location>
        <begin position="146"/>
        <end position="191"/>
    </location>
</feature>
<dbReference type="InterPro" id="IPR046341">
    <property type="entry name" value="SET_dom_sf"/>
</dbReference>
<dbReference type="Gene3D" id="2.170.270.10">
    <property type="entry name" value="SET domain"/>
    <property type="match status" value="1"/>
</dbReference>
<dbReference type="SUPFAM" id="SSF82199">
    <property type="entry name" value="SET domain"/>
    <property type="match status" value="1"/>
</dbReference>
<dbReference type="PROSITE" id="PS50868">
    <property type="entry name" value="POST_SET"/>
    <property type="match status" value="1"/>
</dbReference>
<reference evidence="12" key="3">
    <citation type="submission" date="2018-08" db="UniProtKB">
        <authorList>
            <consortium name="EnsemblPlants"/>
        </authorList>
    </citation>
    <scope>IDENTIFICATION</scope>
    <source>
        <strain evidence="12">cv. Bd21</strain>
    </source>
</reference>
<reference evidence="11 12" key="1">
    <citation type="journal article" date="2010" name="Nature">
        <title>Genome sequencing and analysis of the model grass Brachypodium distachyon.</title>
        <authorList>
            <consortium name="International Brachypodium Initiative"/>
        </authorList>
    </citation>
    <scope>NUCLEOTIDE SEQUENCE [LARGE SCALE GENOMIC DNA]</scope>
    <source>
        <strain evidence="11 12">Bd21</strain>
    </source>
</reference>
<dbReference type="EMBL" id="CM000882">
    <property type="protein sequence ID" value="KQJ98371.2"/>
    <property type="molecule type" value="Genomic_DNA"/>
</dbReference>
<comment type="subcellular location">
    <subcellularLocation>
        <location evidence="2">Chromosome</location>
    </subcellularLocation>
    <subcellularLocation>
        <location evidence="1">Nucleus</location>
    </subcellularLocation>
</comment>
<evidence type="ECO:0000256" key="6">
    <source>
        <dbReference type="ARBA" id="ARBA00022691"/>
    </source>
</evidence>
<dbReference type="InterPro" id="IPR001214">
    <property type="entry name" value="SET_dom"/>
</dbReference>
<proteinExistence type="predicted"/>
<evidence type="ECO:0000256" key="2">
    <source>
        <dbReference type="ARBA" id="ARBA00004286"/>
    </source>
</evidence>
<gene>
    <name evidence="12" type="primary">LOC100839831</name>
    <name evidence="11" type="ORF">BRADI_3g36788v3</name>
</gene>
<evidence type="ECO:0000259" key="8">
    <source>
        <dbReference type="PROSITE" id="PS50280"/>
    </source>
</evidence>
<sequence length="330" mass="37515">MPDERMQCSSNRCEATLHKDCSEQYDGSCPRHVCFYCKRGASFHRLKHLMPACTQCFLQTNRMAEPVDPSKTMISCSIWPSTSEGAGLAHGIEEAFRQLPLPYTDREFNIDPIKTEELESLTKPPTYVLLKRNVYIVKHKCDGDAIEGGCTDCDPPLACKTMCSCRSVWISCSRACKCSNECTNRPFRREKRIEVVKTQHCGWGVVALESIQKGDFVIEFVGEVIDDVTCEERLEDMKRRGDQNFYMCKVNKNFVIDATFRGNACRFLNHSCEPNCQLEKWQVNGKTRLGVFASQAIEVGKPLTYSYRFKQHFGPRMECLCGAANCQGKL</sequence>
<dbReference type="PROSITE" id="PS51215">
    <property type="entry name" value="AWS"/>
    <property type="match status" value="1"/>
</dbReference>
<evidence type="ECO:0000313" key="11">
    <source>
        <dbReference type="EMBL" id="KQJ98371.2"/>
    </source>
</evidence>
<evidence type="ECO:0000256" key="4">
    <source>
        <dbReference type="ARBA" id="ARBA00022603"/>
    </source>
</evidence>
<dbReference type="SMART" id="SM00317">
    <property type="entry name" value="SET"/>
    <property type="match status" value="1"/>
</dbReference>
<evidence type="ECO:0008006" key="14">
    <source>
        <dbReference type="Google" id="ProtNLM"/>
    </source>
</evidence>
<dbReference type="GeneID" id="100839831"/>
<keyword evidence="3" id="KW-0158">Chromosome</keyword>
<keyword evidence="4" id="KW-0489">Methyltransferase</keyword>
<dbReference type="GO" id="GO:0005634">
    <property type="term" value="C:nucleus"/>
    <property type="evidence" value="ECO:0000318"/>
    <property type="project" value="GO_Central"/>
</dbReference>
<evidence type="ECO:0000259" key="10">
    <source>
        <dbReference type="PROSITE" id="PS51215"/>
    </source>
</evidence>
<keyword evidence="7" id="KW-0539">Nucleus</keyword>
<evidence type="ECO:0000256" key="7">
    <source>
        <dbReference type="ARBA" id="ARBA00023242"/>
    </source>
</evidence>
<keyword evidence="6" id="KW-0949">S-adenosyl-L-methionine</keyword>
<evidence type="ECO:0000313" key="13">
    <source>
        <dbReference type="Proteomes" id="UP000008810"/>
    </source>
</evidence>
<evidence type="ECO:0000256" key="5">
    <source>
        <dbReference type="ARBA" id="ARBA00022679"/>
    </source>
</evidence>
<dbReference type="GO" id="GO:0000785">
    <property type="term" value="C:chromatin"/>
    <property type="evidence" value="ECO:0000318"/>
    <property type="project" value="GO_Central"/>
</dbReference>
<dbReference type="AlphaFoldDB" id="A0A0Q3ID66"/>